<organism evidence="3 4">
    <name type="scientific">Cymbomonas tetramitiformis</name>
    <dbReference type="NCBI Taxonomy" id="36881"/>
    <lineage>
        <taxon>Eukaryota</taxon>
        <taxon>Viridiplantae</taxon>
        <taxon>Chlorophyta</taxon>
        <taxon>Pyramimonadophyceae</taxon>
        <taxon>Pyramimonadales</taxon>
        <taxon>Pyramimonadaceae</taxon>
        <taxon>Cymbomonas</taxon>
    </lineage>
</organism>
<keyword evidence="2" id="KW-0812">Transmembrane</keyword>
<dbReference type="EMBL" id="LGRX02013572">
    <property type="protein sequence ID" value="KAK3265938.1"/>
    <property type="molecule type" value="Genomic_DNA"/>
</dbReference>
<gene>
    <name evidence="3" type="ORF">CYMTET_25414</name>
</gene>
<keyword evidence="2" id="KW-1133">Transmembrane helix</keyword>
<feature type="region of interest" description="Disordered" evidence="1">
    <location>
        <begin position="115"/>
        <end position="144"/>
    </location>
</feature>
<accession>A0AAE0KYY3</accession>
<proteinExistence type="predicted"/>
<keyword evidence="4" id="KW-1185">Reference proteome</keyword>
<protein>
    <submittedName>
        <fullName evidence="3">Uncharacterized protein</fullName>
    </submittedName>
</protein>
<feature type="compositionally biased region" description="Acidic residues" evidence="1">
    <location>
        <begin position="133"/>
        <end position="144"/>
    </location>
</feature>
<sequence>MPSFCLPIVLSLPKPAPAVRVSDCHAKHYSELVPYSSLTRVIWVPNQLHARQASYPASRPRKIVTRSSLDLGFTEWQPDQVVGLIFAAFLVVGLVNLSSVDRIIAEGQLREMSEKGQRWRKGQKTGGGGDIYIMDEVDNEEQSK</sequence>
<evidence type="ECO:0000313" key="4">
    <source>
        <dbReference type="Proteomes" id="UP001190700"/>
    </source>
</evidence>
<evidence type="ECO:0000313" key="3">
    <source>
        <dbReference type="EMBL" id="KAK3265938.1"/>
    </source>
</evidence>
<name>A0AAE0KYY3_9CHLO</name>
<dbReference type="AlphaFoldDB" id="A0AAE0KYY3"/>
<evidence type="ECO:0000256" key="1">
    <source>
        <dbReference type="SAM" id="MobiDB-lite"/>
    </source>
</evidence>
<keyword evidence="2" id="KW-0472">Membrane</keyword>
<feature type="transmembrane region" description="Helical" evidence="2">
    <location>
        <begin position="81"/>
        <end position="100"/>
    </location>
</feature>
<comment type="caution">
    <text evidence="3">The sequence shown here is derived from an EMBL/GenBank/DDBJ whole genome shotgun (WGS) entry which is preliminary data.</text>
</comment>
<reference evidence="3 4" key="1">
    <citation type="journal article" date="2015" name="Genome Biol. Evol.">
        <title>Comparative Genomics of a Bacterivorous Green Alga Reveals Evolutionary Causalities and Consequences of Phago-Mixotrophic Mode of Nutrition.</title>
        <authorList>
            <person name="Burns J.A."/>
            <person name="Paasch A."/>
            <person name="Narechania A."/>
            <person name="Kim E."/>
        </authorList>
    </citation>
    <scope>NUCLEOTIDE SEQUENCE [LARGE SCALE GENOMIC DNA]</scope>
    <source>
        <strain evidence="3 4">PLY_AMNH</strain>
    </source>
</reference>
<dbReference type="Proteomes" id="UP001190700">
    <property type="component" value="Unassembled WGS sequence"/>
</dbReference>
<evidence type="ECO:0000256" key="2">
    <source>
        <dbReference type="SAM" id="Phobius"/>
    </source>
</evidence>